<feature type="binding site" evidence="13">
    <location>
        <position position="77"/>
    </location>
    <ligand>
        <name>NADPH</name>
        <dbReference type="ChEBI" id="CHEBI:57783"/>
    </ligand>
</feature>
<name>A0A150GEA6_GONPE</name>
<keyword evidence="10 14" id="KW-0486">Methionine biosynthesis</keyword>
<dbReference type="PANTHER" id="PTHR43070">
    <property type="match status" value="1"/>
</dbReference>
<dbReference type="UniPathway" id="UPA00051">
    <property type="reaction ID" value="UER00465"/>
</dbReference>
<dbReference type="PIRSF" id="PIRSF036497">
    <property type="entry name" value="HDH_short"/>
    <property type="match status" value="1"/>
</dbReference>
<comment type="catalytic activity">
    <reaction evidence="11">
        <text>L-homoserine + NADP(+) = L-aspartate 4-semialdehyde + NADPH + H(+)</text>
        <dbReference type="Rhea" id="RHEA:15761"/>
        <dbReference type="ChEBI" id="CHEBI:15378"/>
        <dbReference type="ChEBI" id="CHEBI:57476"/>
        <dbReference type="ChEBI" id="CHEBI:57783"/>
        <dbReference type="ChEBI" id="CHEBI:58349"/>
        <dbReference type="ChEBI" id="CHEBI:537519"/>
        <dbReference type="EC" id="1.1.1.3"/>
    </reaction>
    <physiologicalReaction direction="right-to-left" evidence="11">
        <dbReference type="Rhea" id="RHEA:15763"/>
    </physiologicalReaction>
</comment>
<evidence type="ECO:0000256" key="8">
    <source>
        <dbReference type="ARBA" id="ARBA00022857"/>
    </source>
</evidence>
<evidence type="ECO:0000256" key="7">
    <source>
        <dbReference type="ARBA" id="ARBA00022697"/>
    </source>
</evidence>
<feature type="active site" description="Proton donor" evidence="12">
    <location>
        <position position="180"/>
    </location>
</feature>
<reference evidence="19" key="1">
    <citation type="journal article" date="2016" name="Nat. Commun.">
        <title>The Gonium pectorale genome demonstrates co-option of cell cycle regulation during the evolution of multicellularity.</title>
        <authorList>
            <person name="Hanschen E.R."/>
            <person name="Marriage T.N."/>
            <person name="Ferris P.J."/>
            <person name="Hamaji T."/>
            <person name="Toyoda A."/>
            <person name="Fujiyama A."/>
            <person name="Neme R."/>
            <person name="Noguchi H."/>
            <person name="Minakuchi Y."/>
            <person name="Suzuki M."/>
            <person name="Kawai-Toyooka H."/>
            <person name="Smith D.R."/>
            <person name="Sparks H."/>
            <person name="Anderson J."/>
            <person name="Bakaric R."/>
            <person name="Luria V."/>
            <person name="Karger A."/>
            <person name="Kirschner M.W."/>
            <person name="Durand P.M."/>
            <person name="Michod R.E."/>
            <person name="Nozaki H."/>
            <person name="Olson B.J."/>
        </authorList>
    </citation>
    <scope>NUCLEOTIDE SEQUENCE [LARGE SCALE GENOMIC DNA]</scope>
    <source>
        <strain evidence="19">NIES-2863</strain>
    </source>
</reference>
<evidence type="ECO:0000256" key="3">
    <source>
        <dbReference type="ARBA" id="ARBA00005062"/>
    </source>
</evidence>
<dbReference type="SUPFAM" id="SSF55347">
    <property type="entry name" value="Glyceraldehyde-3-phosphate dehydrogenase-like, C-terminal domain"/>
    <property type="match status" value="1"/>
</dbReference>
<evidence type="ECO:0000256" key="2">
    <source>
        <dbReference type="ARBA" id="ARBA00005056"/>
    </source>
</evidence>
<organism evidence="18 19">
    <name type="scientific">Gonium pectorale</name>
    <name type="common">Green alga</name>
    <dbReference type="NCBI Taxonomy" id="33097"/>
    <lineage>
        <taxon>Eukaryota</taxon>
        <taxon>Viridiplantae</taxon>
        <taxon>Chlorophyta</taxon>
        <taxon>core chlorophytes</taxon>
        <taxon>Chlorophyceae</taxon>
        <taxon>CS clade</taxon>
        <taxon>Chlamydomonadales</taxon>
        <taxon>Volvocaceae</taxon>
        <taxon>Gonium</taxon>
    </lineage>
</organism>
<feature type="domain" description="Homoserine dehydrogenase catalytic" evidence="16">
    <location>
        <begin position="112"/>
        <end position="312"/>
    </location>
</feature>
<dbReference type="InterPro" id="IPR005106">
    <property type="entry name" value="Asp/hSer_DH_NAD-bd"/>
</dbReference>
<keyword evidence="7 14" id="KW-0791">Threonine biosynthesis</keyword>
<dbReference type="OrthoDB" id="67851at2759"/>
<comment type="pathway">
    <text evidence="3 14">Amino-acid biosynthesis; L-methionine biosynthesis via de novo pathway; L-homoserine from L-aspartate: step 3/3.</text>
</comment>
<dbReference type="SUPFAM" id="SSF51735">
    <property type="entry name" value="NAD(P)-binding Rossmann-fold domains"/>
    <property type="match status" value="1"/>
</dbReference>
<protein>
    <recommendedName>
        <fullName evidence="5 14">Homoserine dehydrogenase</fullName>
        <ecNumber evidence="5 14">1.1.1.3</ecNumber>
    </recommendedName>
</protein>
<dbReference type="EC" id="1.1.1.3" evidence="5 14"/>
<evidence type="ECO:0000259" key="16">
    <source>
        <dbReference type="Pfam" id="PF00742"/>
    </source>
</evidence>
<dbReference type="GO" id="GO:0009090">
    <property type="term" value="P:homoserine biosynthetic process"/>
    <property type="evidence" value="ECO:0007669"/>
    <property type="project" value="TreeGrafter"/>
</dbReference>
<proteinExistence type="inferred from homology"/>
<dbReference type="EMBL" id="LSYV01000030">
    <property type="protein sequence ID" value="KXZ48191.1"/>
    <property type="molecule type" value="Genomic_DNA"/>
</dbReference>
<dbReference type="Pfam" id="PF03447">
    <property type="entry name" value="NAD_binding_3"/>
    <property type="match status" value="1"/>
</dbReference>
<dbReference type="Pfam" id="PF00742">
    <property type="entry name" value="Homoserine_dh"/>
    <property type="match status" value="1"/>
</dbReference>
<dbReference type="PANTHER" id="PTHR43070:SF5">
    <property type="entry name" value="HOMOSERINE DEHYDROGENASE"/>
    <property type="match status" value="1"/>
</dbReference>
<feature type="domain" description="Aspartate/homoserine dehydrogenase NAD-binding" evidence="17">
    <location>
        <begin position="13"/>
        <end position="104"/>
    </location>
</feature>
<dbReference type="GO" id="GO:0050661">
    <property type="term" value="F:NADP binding"/>
    <property type="evidence" value="ECO:0007669"/>
    <property type="project" value="InterPro"/>
</dbReference>
<dbReference type="FunFam" id="3.30.360.10:FF:000006">
    <property type="entry name" value="Bifunctional aspartokinase/homoserine dehydrogenase"/>
    <property type="match status" value="1"/>
</dbReference>
<dbReference type="InterPro" id="IPR019811">
    <property type="entry name" value="HDH_CS"/>
</dbReference>
<evidence type="ECO:0000259" key="17">
    <source>
        <dbReference type="Pfam" id="PF03447"/>
    </source>
</evidence>
<evidence type="ECO:0000256" key="11">
    <source>
        <dbReference type="ARBA" id="ARBA00048841"/>
    </source>
</evidence>
<dbReference type="UniPathway" id="UPA00050">
    <property type="reaction ID" value="UER00063"/>
</dbReference>
<gene>
    <name evidence="18" type="ORF">GPECTOR_29g1</name>
</gene>
<comment type="cofactor">
    <cofactor evidence="1">
        <name>a metal cation</name>
        <dbReference type="ChEBI" id="CHEBI:25213"/>
    </cofactor>
</comment>
<dbReference type="InterPro" id="IPR011147">
    <property type="entry name" value="Bifunc_Aspkin/hSer_DH"/>
</dbReference>
<evidence type="ECO:0000256" key="14">
    <source>
        <dbReference type="RuleBase" id="RU000579"/>
    </source>
</evidence>
<evidence type="ECO:0000256" key="9">
    <source>
        <dbReference type="ARBA" id="ARBA00023002"/>
    </source>
</evidence>
<dbReference type="InterPro" id="IPR036291">
    <property type="entry name" value="NAD(P)-bd_dom_sf"/>
</dbReference>
<keyword evidence="19" id="KW-1185">Reference proteome</keyword>
<evidence type="ECO:0000256" key="10">
    <source>
        <dbReference type="ARBA" id="ARBA00023167"/>
    </source>
</evidence>
<keyword evidence="9 14" id="KW-0560">Oxidoreductase</keyword>
<evidence type="ECO:0000256" key="15">
    <source>
        <dbReference type="RuleBase" id="RU004171"/>
    </source>
</evidence>
<dbReference type="Gene3D" id="3.40.50.720">
    <property type="entry name" value="NAD(P)-binding Rossmann-like Domain"/>
    <property type="match status" value="1"/>
</dbReference>
<dbReference type="STRING" id="33097.A0A150GEA6"/>
<evidence type="ECO:0000256" key="13">
    <source>
        <dbReference type="PIRSR" id="PIRSR036497-2"/>
    </source>
</evidence>
<dbReference type="Gene3D" id="3.30.360.10">
    <property type="entry name" value="Dihydrodipicolinate Reductase, domain 2"/>
    <property type="match status" value="1"/>
</dbReference>
<evidence type="ECO:0000256" key="12">
    <source>
        <dbReference type="PIRSR" id="PIRSR036497-1"/>
    </source>
</evidence>
<feature type="binding site" evidence="13">
    <location>
        <position position="165"/>
    </location>
    <ligand>
        <name>L-homoserine</name>
        <dbReference type="ChEBI" id="CHEBI:57476"/>
    </ligand>
</feature>
<keyword evidence="6 14" id="KW-0028">Amino-acid biosynthesis</keyword>
<dbReference type="GO" id="GO:0009086">
    <property type="term" value="P:methionine biosynthetic process"/>
    <property type="evidence" value="ECO:0007669"/>
    <property type="project" value="UniProtKB-KW"/>
</dbReference>
<dbReference type="AlphaFoldDB" id="A0A150GEA6"/>
<dbReference type="PROSITE" id="PS01042">
    <property type="entry name" value="HOMOSER_DHGENASE"/>
    <property type="match status" value="1"/>
</dbReference>
<dbReference type="InterPro" id="IPR022697">
    <property type="entry name" value="HDH_short"/>
</dbReference>
<dbReference type="InterPro" id="IPR001342">
    <property type="entry name" value="HDH_cat"/>
</dbReference>
<accession>A0A150GEA6</accession>
<sequence>MLLRPDGVDLARWREELSGKGVPMDLARFAASILGQQDCSASKPQCCVLLDCSASDSVAATYPALMRSGLHIVTPNKKFGSGPLAPYRELREFAEHSGRSFMYEATVGAGLPVLSTLHDLLLTGDKVIRIEGILSGTLSYIFNTYKLGMRFSDVVADARAKGYTEPDPRDDLSGLDVARKVVILAREVGIPAELDSMGVQSLVPESLRDATAVGVDDYMARLPQFDEEMASRAAEAAANGEVVRYVGCVDAEAGRAEVVLKTYPAAHPFAQLSGSDNLIVFTTERYKDRPVCVRGPGAGAEVTAAGVFADLIKVIRSHPRG</sequence>
<comment type="similarity">
    <text evidence="4 15">Belongs to the homoserine dehydrogenase family.</text>
</comment>
<dbReference type="GO" id="GO:0004412">
    <property type="term" value="F:homoserine dehydrogenase activity"/>
    <property type="evidence" value="ECO:0007669"/>
    <property type="project" value="UniProtKB-EC"/>
</dbReference>
<evidence type="ECO:0000256" key="4">
    <source>
        <dbReference type="ARBA" id="ARBA00006753"/>
    </source>
</evidence>
<comment type="pathway">
    <text evidence="2 14">Amino-acid biosynthesis; L-threonine biosynthesis; L-threonine from L-aspartate: step 3/5.</text>
</comment>
<keyword evidence="8 13" id="KW-0521">NADP</keyword>
<dbReference type="Proteomes" id="UP000075714">
    <property type="component" value="Unassembled WGS sequence"/>
</dbReference>
<evidence type="ECO:0000256" key="6">
    <source>
        <dbReference type="ARBA" id="ARBA00022605"/>
    </source>
</evidence>
<evidence type="ECO:0000256" key="5">
    <source>
        <dbReference type="ARBA" id="ARBA00013213"/>
    </source>
</evidence>
<dbReference type="GO" id="GO:0009088">
    <property type="term" value="P:threonine biosynthetic process"/>
    <property type="evidence" value="ECO:0007669"/>
    <property type="project" value="UniProtKB-UniPathway"/>
</dbReference>
<evidence type="ECO:0000313" key="18">
    <source>
        <dbReference type="EMBL" id="KXZ48191.1"/>
    </source>
</evidence>
<evidence type="ECO:0000313" key="19">
    <source>
        <dbReference type="Proteomes" id="UP000075714"/>
    </source>
</evidence>
<evidence type="ECO:0000256" key="1">
    <source>
        <dbReference type="ARBA" id="ARBA00001920"/>
    </source>
</evidence>
<comment type="caution">
    <text evidence="18">The sequence shown here is derived from an EMBL/GenBank/DDBJ whole genome shotgun (WGS) entry which is preliminary data.</text>
</comment>